<comment type="caution">
    <text evidence="3">The sequence shown here is derived from an EMBL/GenBank/DDBJ whole genome shotgun (WGS) entry which is preliminary data.</text>
</comment>
<proteinExistence type="predicted"/>
<sequence>MKLSALALTGLVCFADASTPKRHPDTITGISPATPLLVGRGVCQRDGTDYGIAVALATGSIIQAQVDGANGLGATTSSKHRRESGEPALSGVDIFVQQMAQLGFTHGQIKAETTAPPPAAAGQRRSTTDGGDEDADASDGVPESFVIRNVTDPSGSFTAADYHYTLFHNGTGFLHVIHTPAPAVGARSDDNSHAALGKRHDGAGFKYNWNRMIWTPAVEGADINTLAFDIGSYIAQNLAYDADFFLLDQYICAIGIDYILMQAMGVAIRIIPELTGFGEEYEDVDICGDVYTAIQDELRRDVSPVV</sequence>
<feature type="region of interest" description="Disordered" evidence="1">
    <location>
        <begin position="112"/>
        <end position="144"/>
    </location>
</feature>
<evidence type="ECO:0000313" key="3">
    <source>
        <dbReference type="EMBL" id="CAK7225016.1"/>
    </source>
</evidence>
<evidence type="ECO:0000256" key="1">
    <source>
        <dbReference type="SAM" id="MobiDB-lite"/>
    </source>
</evidence>
<gene>
    <name evidence="3" type="ORF">SCUCBS95973_005717</name>
</gene>
<evidence type="ECO:0000256" key="2">
    <source>
        <dbReference type="SAM" id="SignalP"/>
    </source>
</evidence>
<dbReference type="Proteomes" id="UP001642405">
    <property type="component" value="Unassembled WGS sequence"/>
</dbReference>
<keyword evidence="2" id="KW-0732">Signal</keyword>
<feature type="signal peptide" evidence="2">
    <location>
        <begin position="1"/>
        <end position="17"/>
    </location>
</feature>
<dbReference type="EMBL" id="CAWUHB010000032">
    <property type="protein sequence ID" value="CAK7225016.1"/>
    <property type="molecule type" value="Genomic_DNA"/>
</dbReference>
<feature type="chain" id="PRO_5047160361" evidence="2">
    <location>
        <begin position="18"/>
        <end position="306"/>
    </location>
</feature>
<name>A0ABP0C042_9PEZI</name>
<reference evidence="3 4" key="1">
    <citation type="submission" date="2024-01" db="EMBL/GenBank/DDBJ databases">
        <authorList>
            <person name="Allen C."/>
            <person name="Tagirdzhanova G."/>
        </authorList>
    </citation>
    <scope>NUCLEOTIDE SEQUENCE [LARGE SCALE GENOMIC DNA]</scope>
</reference>
<keyword evidence="4" id="KW-1185">Reference proteome</keyword>
<evidence type="ECO:0000313" key="4">
    <source>
        <dbReference type="Proteomes" id="UP001642405"/>
    </source>
</evidence>
<organism evidence="3 4">
    <name type="scientific">Sporothrix curviconia</name>
    <dbReference type="NCBI Taxonomy" id="1260050"/>
    <lineage>
        <taxon>Eukaryota</taxon>
        <taxon>Fungi</taxon>
        <taxon>Dikarya</taxon>
        <taxon>Ascomycota</taxon>
        <taxon>Pezizomycotina</taxon>
        <taxon>Sordariomycetes</taxon>
        <taxon>Sordariomycetidae</taxon>
        <taxon>Ophiostomatales</taxon>
        <taxon>Ophiostomataceae</taxon>
        <taxon>Sporothrix</taxon>
    </lineage>
</organism>
<accession>A0ABP0C042</accession>
<protein>
    <submittedName>
        <fullName evidence="3">Uncharacterized protein</fullName>
    </submittedName>
</protein>